<evidence type="ECO:0000259" key="8">
    <source>
        <dbReference type="PROSITE" id="PS50222"/>
    </source>
</evidence>
<feature type="coiled-coil region" evidence="6">
    <location>
        <begin position="13"/>
        <end position="47"/>
    </location>
</feature>
<keyword evidence="10" id="KW-1185">Reference proteome</keyword>
<dbReference type="GO" id="GO:0005509">
    <property type="term" value="F:calcium ion binding"/>
    <property type="evidence" value="ECO:0007669"/>
    <property type="project" value="InterPro"/>
</dbReference>
<gene>
    <name evidence="9" type="primary">Sh</name>
    <name evidence="9" type="ORF">SPIL2461_LOCUS19936</name>
</gene>
<keyword evidence="2 7" id="KW-0812">Transmembrane</keyword>
<dbReference type="PROSITE" id="PS50222">
    <property type="entry name" value="EF_HAND_2"/>
    <property type="match status" value="1"/>
</dbReference>
<evidence type="ECO:0000256" key="4">
    <source>
        <dbReference type="ARBA" id="ARBA00022989"/>
    </source>
</evidence>
<dbReference type="InterPro" id="IPR027359">
    <property type="entry name" value="Volt_channel_dom_sf"/>
</dbReference>
<evidence type="ECO:0000256" key="6">
    <source>
        <dbReference type="SAM" id="Coils"/>
    </source>
</evidence>
<dbReference type="SUPFAM" id="SSF81324">
    <property type="entry name" value="Voltage-gated potassium channels"/>
    <property type="match status" value="1"/>
</dbReference>
<evidence type="ECO:0000313" key="9">
    <source>
        <dbReference type="EMBL" id="CAE7706245.1"/>
    </source>
</evidence>
<sequence>MGDEHDSVFFQHVALLTQEYSRLRSENQNLQHALAQLSQHAKDVETSAVSPVLLAEAFHGTEDNQVTEVTESTQAEQIITETETTVGDRVRFQQAANTLSNSMDSRAASKIDWDIMPETNMGRHAIFSQGQRLKAAIAEDMVNDMRYDVKNMYKTSGCFQYIARHPWFENFTMVVIVTYALYMSFDTDLNQAAIITATAPFFIISEQLFCFYFTLELFIRFMAFERKCNSFKDAWFVFDFALVFMMVAETWVMNIVILAMAGANPGANFLGDVSIMRIARLLRLTRLLRMARLIRFFPELLIMVKAVWSAARSVGFTLVLLGICLYVFAIAFRTTLPRESSNVGELYFRNVPAAMHTLFVQGTLLDSISELFNDMINEEEWAGLIILYVFIIISAVTVMNMLIGVLCEVITAVADAEKEALQVSWTTEVLQTCLQLGADENNDGCIDFNEFQHMVSNQKVRKVLREADVDVQTLVNFVDVLFENSGDDGGYYEKVPFSEFMERLLKLRGSNTATVKDLVDLRKWMMRELLDLKTQVVRTASRIETSRVETPKSKPRSSSAPYGLPFEFVMQV</sequence>
<dbReference type="OrthoDB" id="428521at2759"/>
<dbReference type="AlphaFoldDB" id="A0A812WZ03"/>
<evidence type="ECO:0000256" key="7">
    <source>
        <dbReference type="SAM" id="Phobius"/>
    </source>
</evidence>
<evidence type="ECO:0000256" key="5">
    <source>
        <dbReference type="ARBA" id="ARBA00023136"/>
    </source>
</evidence>
<feature type="transmembrane region" description="Helical" evidence="7">
    <location>
        <begin position="236"/>
        <end position="261"/>
    </location>
</feature>
<dbReference type="GO" id="GO:0036128">
    <property type="term" value="C:CatSper complex"/>
    <property type="evidence" value="ECO:0007669"/>
    <property type="project" value="InterPro"/>
</dbReference>
<keyword evidence="6" id="KW-0175">Coiled coil</keyword>
<dbReference type="InterPro" id="IPR011992">
    <property type="entry name" value="EF-hand-dom_pair"/>
</dbReference>
<dbReference type="GO" id="GO:0005227">
    <property type="term" value="F:calcium-activated cation channel activity"/>
    <property type="evidence" value="ECO:0007669"/>
    <property type="project" value="InterPro"/>
</dbReference>
<dbReference type="Proteomes" id="UP000649617">
    <property type="component" value="Unassembled WGS sequence"/>
</dbReference>
<feature type="domain" description="EF-hand" evidence="8">
    <location>
        <begin position="439"/>
        <end position="461"/>
    </location>
</feature>
<comment type="subcellular location">
    <subcellularLocation>
        <location evidence="1">Membrane</location>
        <topology evidence="1">Multi-pass membrane protein</topology>
    </subcellularLocation>
</comment>
<dbReference type="PANTHER" id="PTHR47193">
    <property type="entry name" value="CATION CHANNEL SPERM-ASSOCIATED PROTEIN 1"/>
    <property type="match status" value="1"/>
</dbReference>
<dbReference type="InterPro" id="IPR002048">
    <property type="entry name" value="EF_hand_dom"/>
</dbReference>
<dbReference type="GO" id="GO:0007283">
    <property type="term" value="P:spermatogenesis"/>
    <property type="evidence" value="ECO:0007669"/>
    <property type="project" value="TreeGrafter"/>
</dbReference>
<keyword evidence="5 7" id="KW-0472">Membrane</keyword>
<proteinExistence type="predicted"/>
<comment type="caution">
    <text evidence="9">The sequence shown here is derived from an EMBL/GenBank/DDBJ whole genome shotgun (WGS) entry which is preliminary data.</text>
</comment>
<feature type="transmembrane region" description="Helical" evidence="7">
    <location>
        <begin position="306"/>
        <end position="332"/>
    </location>
</feature>
<dbReference type="InterPro" id="IPR005821">
    <property type="entry name" value="Ion_trans_dom"/>
</dbReference>
<evidence type="ECO:0000256" key="1">
    <source>
        <dbReference type="ARBA" id="ARBA00004141"/>
    </source>
</evidence>
<dbReference type="Gene3D" id="1.20.120.350">
    <property type="entry name" value="Voltage-gated potassium channels. Chain C"/>
    <property type="match status" value="1"/>
</dbReference>
<organism evidence="9 10">
    <name type="scientific">Symbiodinium pilosum</name>
    <name type="common">Dinoflagellate</name>
    <dbReference type="NCBI Taxonomy" id="2952"/>
    <lineage>
        <taxon>Eukaryota</taxon>
        <taxon>Sar</taxon>
        <taxon>Alveolata</taxon>
        <taxon>Dinophyceae</taxon>
        <taxon>Suessiales</taxon>
        <taxon>Symbiodiniaceae</taxon>
        <taxon>Symbiodinium</taxon>
    </lineage>
</organism>
<evidence type="ECO:0000256" key="3">
    <source>
        <dbReference type="ARBA" id="ARBA00022837"/>
    </source>
</evidence>
<name>A0A812WZ03_SYMPI</name>
<protein>
    <submittedName>
        <fullName evidence="9">Sh protein</fullName>
    </submittedName>
</protein>
<dbReference type="Pfam" id="PF00520">
    <property type="entry name" value="Ion_trans"/>
    <property type="match status" value="1"/>
</dbReference>
<reference evidence="9" key="1">
    <citation type="submission" date="2021-02" db="EMBL/GenBank/DDBJ databases">
        <authorList>
            <person name="Dougan E. K."/>
            <person name="Rhodes N."/>
            <person name="Thang M."/>
            <person name="Chan C."/>
        </authorList>
    </citation>
    <scope>NUCLEOTIDE SEQUENCE</scope>
</reference>
<evidence type="ECO:0000256" key="2">
    <source>
        <dbReference type="ARBA" id="ARBA00022692"/>
    </source>
</evidence>
<keyword evidence="3" id="KW-0106">Calcium</keyword>
<feature type="transmembrane region" description="Helical" evidence="7">
    <location>
        <begin position="167"/>
        <end position="185"/>
    </location>
</feature>
<keyword evidence="4 7" id="KW-1133">Transmembrane helix</keyword>
<accession>A0A812WZ03</accession>
<dbReference type="InterPro" id="IPR028746">
    <property type="entry name" value="CatSper1"/>
</dbReference>
<feature type="transmembrane region" description="Helical" evidence="7">
    <location>
        <begin position="381"/>
        <end position="403"/>
    </location>
</feature>
<feature type="transmembrane region" description="Helical" evidence="7">
    <location>
        <begin position="191"/>
        <end position="215"/>
    </location>
</feature>
<dbReference type="InterPro" id="IPR018247">
    <property type="entry name" value="EF_Hand_1_Ca_BS"/>
</dbReference>
<dbReference type="EMBL" id="CAJNIZ010044970">
    <property type="protein sequence ID" value="CAE7706245.1"/>
    <property type="molecule type" value="Genomic_DNA"/>
</dbReference>
<dbReference type="Gene3D" id="1.10.287.70">
    <property type="match status" value="1"/>
</dbReference>
<dbReference type="PROSITE" id="PS00018">
    <property type="entry name" value="EF_HAND_1"/>
    <property type="match status" value="1"/>
</dbReference>
<dbReference type="SUPFAM" id="SSF47473">
    <property type="entry name" value="EF-hand"/>
    <property type="match status" value="1"/>
</dbReference>
<evidence type="ECO:0000313" key="10">
    <source>
        <dbReference type="Proteomes" id="UP000649617"/>
    </source>
</evidence>
<dbReference type="PANTHER" id="PTHR47193:SF1">
    <property type="entry name" value="CATION CHANNEL SPERM-ASSOCIATED PROTEIN 1"/>
    <property type="match status" value="1"/>
</dbReference>
<dbReference type="GO" id="GO:0005245">
    <property type="term" value="F:voltage-gated calcium channel activity"/>
    <property type="evidence" value="ECO:0007669"/>
    <property type="project" value="TreeGrafter"/>
</dbReference>
<dbReference type="GO" id="GO:0060296">
    <property type="term" value="P:regulation of cilium beat frequency involved in ciliary motility"/>
    <property type="evidence" value="ECO:0007669"/>
    <property type="project" value="TreeGrafter"/>
</dbReference>
<dbReference type="GO" id="GO:0030317">
    <property type="term" value="P:flagellated sperm motility"/>
    <property type="evidence" value="ECO:0007669"/>
    <property type="project" value="InterPro"/>
</dbReference>